<evidence type="ECO:0000256" key="4">
    <source>
        <dbReference type="ARBA" id="ARBA00023163"/>
    </source>
</evidence>
<keyword evidence="3" id="KW-0238">DNA-binding</keyword>
<evidence type="ECO:0000313" key="6">
    <source>
        <dbReference type="EMBL" id="TXJ45444.1"/>
    </source>
</evidence>
<keyword evidence="1" id="KW-0805">Transcription regulation</keyword>
<accession>A0A5C8F7Q1</accession>
<name>A0A5C8F7Q1_9SPIR</name>
<evidence type="ECO:0000256" key="1">
    <source>
        <dbReference type="ARBA" id="ARBA00023015"/>
    </source>
</evidence>
<dbReference type="Proteomes" id="UP000324574">
    <property type="component" value="Unassembled WGS sequence"/>
</dbReference>
<dbReference type="GO" id="GO:0003677">
    <property type="term" value="F:DNA binding"/>
    <property type="evidence" value="ECO:0007669"/>
    <property type="project" value="UniProtKB-KW"/>
</dbReference>
<keyword evidence="2" id="KW-0731">Sigma factor</keyword>
<dbReference type="Pfam" id="PF04545">
    <property type="entry name" value="Sigma70_r4"/>
    <property type="match status" value="1"/>
</dbReference>
<dbReference type="GO" id="GO:0006352">
    <property type="term" value="P:DNA-templated transcription initiation"/>
    <property type="evidence" value="ECO:0007669"/>
    <property type="project" value="InterPro"/>
</dbReference>
<dbReference type="RefSeq" id="WP_147526087.1">
    <property type="nucleotide sequence ID" value="NZ_SAYG01000006.1"/>
</dbReference>
<dbReference type="SUPFAM" id="SSF88946">
    <property type="entry name" value="Sigma2 domain of RNA polymerase sigma factors"/>
    <property type="match status" value="1"/>
</dbReference>
<reference evidence="6 7" key="1">
    <citation type="journal article" date="1992" name="Lakartidningen">
        <title>[Penicillin V and not amoxicillin is the first choice preparation in acute otitis].</title>
        <authorList>
            <person name="Kamme C."/>
            <person name="Lundgren K."/>
            <person name="Prellner K."/>
        </authorList>
    </citation>
    <scope>NUCLEOTIDE SEQUENCE [LARGE SCALE GENOMIC DNA]</scope>
    <source>
        <strain evidence="6 7">PC3714II</strain>
    </source>
</reference>
<gene>
    <name evidence="6" type="ORF">EPJ70_03390</name>
</gene>
<evidence type="ECO:0000259" key="5">
    <source>
        <dbReference type="Pfam" id="PF04545"/>
    </source>
</evidence>
<evidence type="ECO:0000313" key="7">
    <source>
        <dbReference type="Proteomes" id="UP000324574"/>
    </source>
</evidence>
<dbReference type="InterPro" id="IPR007630">
    <property type="entry name" value="RNA_pol_sigma70_r4"/>
</dbReference>
<dbReference type="GO" id="GO:0016987">
    <property type="term" value="F:sigma factor activity"/>
    <property type="evidence" value="ECO:0007669"/>
    <property type="project" value="UniProtKB-KW"/>
</dbReference>
<dbReference type="InterPro" id="IPR014284">
    <property type="entry name" value="RNA_pol_sigma-70_dom"/>
</dbReference>
<dbReference type="PANTHER" id="PTHR30385">
    <property type="entry name" value="SIGMA FACTOR F FLAGELLAR"/>
    <property type="match status" value="1"/>
</dbReference>
<feature type="domain" description="RNA polymerase sigma-70 region 4" evidence="5">
    <location>
        <begin position="200"/>
        <end position="248"/>
    </location>
</feature>
<dbReference type="CDD" id="cd06171">
    <property type="entry name" value="Sigma70_r4"/>
    <property type="match status" value="1"/>
</dbReference>
<dbReference type="InterPro" id="IPR013324">
    <property type="entry name" value="RNA_pol_sigma_r3/r4-like"/>
</dbReference>
<dbReference type="InterPro" id="IPR000943">
    <property type="entry name" value="RNA_pol_sigma70"/>
</dbReference>
<dbReference type="PRINTS" id="PR00046">
    <property type="entry name" value="SIGMA70FCT"/>
</dbReference>
<protein>
    <submittedName>
        <fullName evidence="6">Sigma-70 family RNA polymerase sigma factor</fullName>
    </submittedName>
</protein>
<dbReference type="EMBL" id="SAYG01000006">
    <property type="protein sequence ID" value="TXJ45444.1"/>
    <property type="molecule type" value="Genomic_DNA"/>
</dbReference>
<dbReference type="Gene3D" id="1.10.1740.10">
    <property type="match status" value="1"/>
</dbReference>
<comment type="caution">
    <text evidence="6">The sequence shown here is derived from an EMBL/GenBank/DDBJ whole genome shotgun (WGS) entry which is preliminary data.</text>
</comment>
<dbReference type="Gene3D" id="1.20.140.160">
    <property type="match status" value="2"/>
</dbReference>
<dbReference type="NCBIfam" id="TIGR02937">
    <property type="entry name" value="sigma70-ECF"/>
    <property type="match status" value="2"/>
</dbReference>
<proteinExistence type="predicted"/>
<sequence length="259" mass="30731">MENNNINEIIITEENEKDYWIEYKKTLSPQIREALIAKYKYLLEDTANKIKGNIGKGRFKNSDYEDLVYLGSFGLLEAIDRYPHDKNVEFKTYASNRILLSIFDIKNIYYELKNNISNDLKIDEIKDGIFSIALKEIPTKERIVLILYYCQNITLREVSIIMNMSKSELSKFCKKSINDLRKKYKIFYRRNLEYKKIVKALKKLPDKYRAILELYYIDNLSLKEISKKMELSKSEVSTLHKKAIIDLKNILNNNKKHIK</sequence>
<dbReference type="AlphaFoldDB" id="A0A5C8F7Q1"/>
<evidence type="ECO:0000256" key="3">
    <source>
        <dbReference type="ARBA" id="ARBA00023125"/>
    </source>
</evidence>
<dbReference type="InterPro" id="IPR013325">
    <property type="entry name" value="RNA_pol_sigma_r2"/>
</dbReference>
<keyword evidence="4" id="KW-0804">Transcription</keyword>
<dbReference type="SUPFAM" id="SSF88659">
    <property type="entry name" value="Sigma3 and sigma4 domains of RNA polymerase sigma factors"/>
    <property type="match status" value="2"/>
</dbReference>
<organism evidence="6 7">
    <name type="scientific">Brachyspira aalborgi</name>
    <dbReference type="NCBI Taxonomy" id="29522"/>
    <lineage>
        <taxon>Bacteria</taxon>
        <taxon>Pseudomonadati</taxon>
        <taxon>Spirochaetota</taxon>
        <taxon>Spirochaetia</taxon>
        <taxon>Brachyspirales</taxon>
        <taxon>Brachyspiraceae</taxon>
        <taxon>Brachyspira</taxon>
    </lineage>
</organism>
<evidence type="ECO:0000256" key="2">
    <source>
        <dbReference type="ARBA" id="ARBA00023082"/>
    </source>
</evidence>